<keyword evidence="2" id="KW-1185">Reference proteome</keyword>
<protein>
    <submittedName>
        <fullName evidence="1">Uncharacterized protein</fullName>
    </submittedName>
</protein>
<comment type="caution">
    <text evidence="1">The sequence shown here is derived from an EMBL/GenBank/DDBJ whole genome shotgun (WGS) entry which is preliminary data.</text>
</comment>
<reference evidence="1" key="1">
    <citation type="submission" date="2024-02" db="EMBL/GenBank/DDBJ databases">
        <title>Metagenome Assembled Genome of Zalaria obscura JY119.</title>
        <authorList>
            <person name="Vighnesh L."/>
            <person name="Jagadeeshwari U."/>
            <person name="Venkata Ramana C."/>
            <person name="Sasikala C."/>
        </authorList>
    </citation>
    <scope>NUCLEOTIDE SEQUENCE</scope>
    <source>
        <strain evidence="1">JY119</strain>
    </source>
</reference>
<accession>A0ACC3SD77</accession>
<evidence type="ECO:0000313" key="2">
    <source>
        <dbReference type="Proteomes" id="UP001320706"/>
    </source>
</evidence>
<dbReference type="EMBL" id="JAMKPW020000025">
    <property type="protein sequence ID" value="KAK8205263.1"/>
    <property type="molecule type" value="Genomic_DNA"/>
</dbReference>
<proteinExistence type="predicted"/>
<dbReference type="Proteomes" id="UP001320706">
    <property type="component" value="Unassembled WGS sequence"/>
</dbReference>
<organism evidence="1 2">
    <name type="scientific">Zalaria obscura</name>
    <dbReference type="NCBI Taxonomy" id="2024903"/>
    <lineage>
        <taxon>Eukaryota</taxon>
        <taxon>Fungi</taxon>
        <taxon>Dikarya</taxon>
        <taxon>Ascomycota</taxon>
        <taxon>Pezizomycotina</taxon>
        <taxon>Dothideomycetes</taxon>
        <taxon>Dothideomycetidae</taxon>
        <taxon>Dothideales</taxon>
        <taxon>Zalariaceae</taxon>
        <taxon>Zalaria</taxon>
    </lineage>
</organism>
<name>A0ACC3SD77_9PEZI</name>
<evidence type="ECO:0000313" key="1">
    <source>
        <dbReference type="EMBL" id="KAK8205263.1"/>
    </source>
</evidence>
<sequence>MQKACEGLRTALADFSQENADGVLAASIMLVWQCLDSSDYVKILQGTSALFVGGAPELLKAARAMSDFVRNLRLFPPGSSSVEQYRVFTAVKTWLPWMPAACLGLGTRDLPVMVTMAHYHALSIATESYLPAAASVLFLNKRTKIIARIYAEMRVMELADLTEQCQVRMKKALDLMIVPLLYALRYTIQHGTVQYRRTLPSAAGVSLL</sequence>
<gene>
    <name evidence="1" type="ORF">M8818_004975</name>
</gene>